<dbReference type="Proteomes" id="UP000246073">
    <property type="component" value="Unassembled WGS sequence"/>
</dbReference>
<organism evidence="1 2">
    <name type="scientific">Ochrobactrum soli</name>
    <dbReference type="NCBI Taxonomy" id="2448455"/>
    <lineage>
        <taxon>Bacteria</taxon>
        <taxon>Pseudomonadati</taxon>
        <taxon>Pseudomonadota</taxon>
        <taxon>Alphaproteobacteria</taxon>
        <taxon>Hyphomicrobiales</taxon>
        <taxon>Brucellaceae</taxon>
        <taxon>Brucella/Ochrobactrum group</taxon>
        <taxon>Ochrobactrum</taxon>
    </lineage>
</organism>
<dbReference type="EMBL" id="OOFM01000003">
    <property type="protein sequence ID" value="SPL62635.1"/>
    <property type="molecule type" value="Genomic_DNA"/>
</dbReference>
<gene>
    <name evidence="1" type="ORF">OHAE_5242</name>
</gene>
<dbReference type="RefSeq" id="WP_210205216.1">
    <property type="nucleotide sequence ID" value="NZ_OOFM01000003.1"/>
</dbReference>
<reference evidence="2" key="1">
    <citation type="submission" date="2017-12" db="EMBL/GenBank/DDBJ databases">
        <authorList>
            <person name="Diaz M."/>
        </authorList>
    </citation>
    <scope>NUCLEOTIDE SEQUENCE [LARGE SCALE GENOMIC DNA]</scope>
    <source>
        <strain evidence="2">FI11154</strain>
    </source>
</reference>
<protein>
    <submittedName>
        <fullName evidence="1">Uncharacterized protein</fullName>
    </submittedName>
</protein>
<evidence type="ECO:0000313" key="1">
    <source>
        <dbReference type="EMBL" id="SPL62635.1"/>
    </source>
</evidence>
<name>A0A2P9HEX9_9HYPH</name>
<dbReference type="AlphaFoldDB" id="A0A2P9HEX9"/>
<sequence>MTKGDRAMTVKLNELALAHARQLIEEGRFVADRRTDWSEHQPSAEQENDFIKGYGWSTYGLWYLGINDDRSANTKGYFEFPYGDFQRVHRCGLLSAEGRAGQYGHLDIEAATIELLKLMDKSTLM</sequence>
<evidence type="ECO:0000313" key="2">
    <source>
        <dbReference type="Proteomes" id="UP000246073"/>
    </source>
</evidence>
<proteinExistence type="predicted"/>
<accession>A0A2P9HEX9</accession>